<evidence type="ECO:0000256" key="3">
    <source>
        <dbReference type="ARBA" id="ARBA00022475"/>
    </source>
</evidence>
<evidence type="ECO:0000256" key="6">
    <source>
        <dbReference type="ARBA" id="ARBA00022670"/>
    </source>
</evidence>
<name>H5TDN1_9ALTE</name>
<evidence type="ECO:0000256" key="13">
    <source>
        <dbReference type="ARBA" id="ARBA00023268"/>
    </source>
</evidence>
<gene>
    <name evidence="22" type="primary">tapD</name>
    <name evidence="22" type="ORF">GPUN_2293</name>
</gene>
<dbReference type="InterPro" id="IPR014032">
    <property type="entry name" value="Peptidase_A24A_bac"/>
</dbReference>
<feature type="transmembrane region" description="Helical" evidence="19">
    <location>
        <begin position="184"/>
        <end position="204"/>
    </location>
</feature>
<dbReference type="Gene3D" id="1.20.120.1220">
    <property type="match status" value="1"/>
</dbReference>
<reference evidence="22 23" key="2">
    <citation type="journal article" date="2017" name="Antonie Van Leeuwenhoek">
        <title>Rhizobium rhizosphaerae sp. nov., a novel species isolated from rice rhizosphere.</title>
        <authorList>
            <person name="Zhao J.J."/>
            <person name="Zhang J."/>
            <person name="Zhang R.J."/>
            <person name="Zhang C.W."/>
            <person name="Yin H.Q."/>
            <person name="Zhang X.X."/>
        </authorList>
    </citation>
    <scope>NUCLEOTIDE SEQUENCE [LARGE SCALE GENOMIC DNA]</scope>
    <source>
        <strain evidence="22 23">ACAM 611</strain>
    </source>
</reference>
<dbReference type="EC" id="3.4.23.43" evidence="15 18"/>
<comment type="function">
    <text evidence="18">Plays an essential role in type IV pili and type II pseudopili formation by proteolytically removing the leader sequence from substrate proteins and subsequently monomethylating the alpha-amino group of the newly exposed N-terminal phenylalanine.</text>
</comment>
<dbReference type="EC" id="2.1.1.-" evidence="18"/>
<evidence type="ECO:0000256" key="1">
    <source>
        <dbReference type="ARBA" id="ARBA00004429"/>
    </source>
</evidence>
<dbReference type="GO" id="GO:0004190">
    <property type="term" value="F:aspartic-type endopeptidase activity"/>
    <property type="evidence" value="ECO:0007669"/>
    <property type="project" value="UniProtKB-EC"/>
</dbReference>
<feature type="transmembrane region" description="Helical" evidence="19">
    <location>
        <begin position="291"/>
        <end position="310"/>
    </location>
</feature>
<evidence type="ECO:0000313" key="22">
    <source>
        <dbReference type="EMBL" id="GAB56408.1"/>
    </source>
</evidence>
<reference evidence="22 23" key="1">
    <citation type="journal article" date="2012" name="J. Bacteriol.">
        <title>Genome sequence of proteorhodopsin-containing sea ice bacterium Glaciecola punicea ACAM 611T.</title>
        <authorList>
            <person name="Qin Q.-L."/>
            <person name="Xie B.-B."/>
            <person name="Shu Y.-L."/>
            <person name="Rong J.-C."/>
            <person name="Zhao D.-L."/>
            <person name="Zhang X.-Y."/>
            <person name="Chen X.-L."/>
            <person name="Zhou B.-C."/>
            <person name="Zhanga Y.-Z."/>
        </authorList>
    </citation>
    <scope>NUCLEOTIDE SEQUENCE [LARGE SCALE GENOMIC DNA]</scope>
    <source>
        <strain evidence="22 23">ACAM 611</strain>
    </source>
</reference>
<dbReference type="MEROPS" id="A24.001"/>
<evidence type="ECO:0000256" key="10">
    <source>
        <dbReference type="ARBA" id="ARBA00022801"/>
    </source>
</evidence>
<keyword evidence="8" id="KW-0949">S-adenosyl-L-methionine</keyword>
<sequence length="321" mass="35653">MLFFVIYVHICAKGASTQSPTQGLHHTIMFEFMASSTLFYVSFVFGISLLIGSFLNVVIYRYPVMMKNEWQAQIDEHIAHSEGKEYVHQQHAFNLVKPDSTCPKCQHKIRAWENIPAISWLFLRGKCSACKTSISIRYPLIELTTAALSAWVAYNLGFTPVAFGFIFCTWLLIAMTFIDIDEMLLPDTLTLSMLWIGLLLAAYVDSIGDAMSLTDSVIGGAVGYMSLFAIYWAFKLITGKEGMGHGDFKLLGAIGVWVGWQHLPIVILLSSLVGAVVGITLMIVKRKDSNLAIPFGPYLAAAGFLTMLYGDEIATWYLSTL</sequence>
<evidence type="ECO:0000256" key="4">
    <source>
        <dbReference type="ARBA" id="ARBA00022519"/>
    </source>
</evidence>
<evidence type="ECO:0000256" key="7">
    <source>
        <dbReference type="ARBA" id="ARBA00022679"/>
    </source>
</evidence>
<dbReference type="FunFam" id="1.20.120.1220:FF:000001">
    <property type="entry name" value="Type 4 prepilin-like proteins leader peptide-processing enzyme"/>
    <property type="match status" value="1"/>
</dbReference>
<evidence type="ECO:0000259" key="21">
    <source>
        <dbReference type="Pfam" id="PF06750"/>
    </source>
</evidence>
<dbReference type="GO" id="GO:0006465">
    <property type="term" value="P:signal peptide processing"/>
    <property type="evidence" value="ECO:0007669"/>
    <property type="project" value="TreeGrafter"/>
</dbReference>
<keyword evidence="7 18" id="KW-0808">Transferase</keyword>
<feature type="transmembrane region" description="Helical" evidence="19">
    <location>
        <begin position="38"/>
        <end position="60"/>
    </location>
</feature>
<evidence type="ECO:0000256" key="11">
    <source>
        <dbReference type="ARBA" id="ARBA00022989"/>
    </source>
</evidence>
<evidence type="ECO:0000259" key="20">
    <source>
        <dbReference type="Pfam" id="PF01478"/>
    </source>
</evidence>
<dbReference type="STRING" id="56804.BAE46_05315"/>
<feature type="domain" description="Prepilin peptidase A24 N-terminal" evidence="21">
    <location>
        <begin position="48"/>
        <end position="155"/>
    </location>
</feature>
<evidence type="ECO:0000256" key="15">
    <source>
        <dbReference type="ARBA" id="ARBA00067082"/>
    </source>
</evidence>
<feature type="transmembrane region" description="Helical" evidence="19">
    <location>
        <begin position="216"/>
        <end position="234"/>
    </location>
</feature>
<evidence type="ECO:0000256" key="19">
    <source>
        <dbReference type="SAM" id="Phobius"/>
    </source>
</evidence>
<dbReference type="GO" id="GO:0008168">
    <property type="term" value="F:methyltransferase activity"/>
    <property type="evidence" value="ECO:0007669"/>
    <property type="project" value="UniProtKB-KW"/>
</dbReference>
<dbReference type="GO" id="GO:0032259">
    <property type="term" value="P:methylation"/>
    <property type="evidence" value="ECO:0007669"/>
    <property type="project" value="UniProtKB-KW"/>
</dbReference>
<dbReference type="GO" id="GO:0005886">
    <property type="term" value="C:plasma membrane"/>
    <property type="evidence" value="ECO:0007669"/>
    <property type="project" value="UniProtKB-SubCell"/>
</dbReference>
<dbReference type="AlphaFoldDB" id="H5TDN1"/>
<protein>
    <recommendedName>
        <fullName evidence="16 18">Prepilin leader peptidase/N-methyltransferase</fullName>
        <ecNumber evidence="18">2.1.1.-</ecNumber>
        <ecNumber evidence="15 18">3.4.23.43</ecNumber>
    </recommendedName>
</protein>
<keyword evidence="23" id="KW-1185">Reference proteome</keyword>
<keyword evidence="3" id="KW-1003">Cell membrane</keyword>
<evidence type="ECO:0000256" key="18">
    <source>
        <dbReference type="RuleBase" id="RU003794"/>
    </source>
</evidence>
<keyword evidence="11 19" id="KW-1133">Transmembrane helix</keyword>
<keyword evidence="10 18" id="KW-0378">Hydrolase</keyword>
<comment type="similarity">
    <text evidence="2 17">Belongs to the peptidase A24 family.</text>
</comment>
<dbReference type="EMBL" id="BAET01000028">
    <property type="protein sequence ID" value="GAB56408.1"/>
    <property type="molecule type" value="Genomic_DNA"/>
</dbReference>
<dbReference type="eggNOG" id="COG1989">
    <property type="taxonomic scope" value="Bacteria"/>
</dbReference>
<keyword evidence="9 18" id="KW-0812">Transmembrane</keyword>
<evidence type="ECO:0000256" key="14">
    <source>
        <dbReference type="ARBA" id="ARBA00050401"/>
    </source>
</evidence>
<evidence type="ECO:0000313" key="23">
    <source>
        <dbReference type="Proteomes" id="UP000053586"/>
    </source>
</evidence>
<dbReference type="PANTHER" id="PTHR30487">
    <property type="entry name" value="TYPE 4 PREPILIN-LIKE PROTEINS LEADER PEPTIDE-PROCESSING ENZYME"/>
    <property type="match status" value="1"/>
</dbReference>
<keyword evidence="6 18" id="KW-0645">Protease</keyword>
<feature type="transmembrane region" description="Helical" evidence="19">
    <location>
        <begin position="265"/>
        <end position="284"/>
    </location>
</feature>
<comment type="catalytic activity">
    <reaction evidence="14 18">
        <text>Typically cleaves a -Gly-|-Phe- bond to release an N-terminal, basic peptide of 5-8 residues from type IV prepilin, and then N-methylates the new N-terminal amino group, the methyl donor being S-adenosyl-L-methionine.</text>
        <dbReference type="EC" id="3.4.23.43"/>
    </reaction>
</comment>
<dbReference type="PRINTS" id="PR00864">
    <property type="entry name" value="PREPILNPTASE"/>
</dbReference>
<keyword evidence="13 18" id="KW-0511">Multifunctional enzyme</keyword>
<dbReference type="InterPro" id="IPR010627">
    <property type="entry name" value="Prepilin_pept_A24_N"/>
</dbReference>
<dbReference type="Proteomes" id="UP000053586">
    <property type="component" value="Unassembled WGS sequence"/>
</dbReference>
<dbReference type="OrthoDB" id="9789291at2"/>
<evidence type="ECO:0000256" key="5">
    <source>
        <dbReference type="ARBA" id="ARBA00022603"/>
    </source>
</evidence>
<dbReference type="PANTHER" id="PTHR30487:SF0">
    <property type="entry name" value="PREPILIN LEADER PEPTIDASE_N-METHYLTRANSFERASE-RELATED"/>
    <property type="match status" value="1"/>
</dbReference>
<evidence type="ECO:0000256" key="2">
    <source>
        <dbReference type="ARBA" id="ARBA00005801"/>
    </source>
</evidence>
<dbReference type="InterPro" id="IPR050882">
    <property type="entry name" value="Prepilin_peptidase/N-MTase"/>
</dbReference>
<keyword evidence="5 18" id="KW-0489">Methyltransferase</keyword>
<proteinExistence type="inferred from homology"/>
<accession>H5TDN1</accession>
<comment type="subcellular location">
    <subcellularLocation>
        <location evidence="1">Cell inner membrane</location>
        <topology evidence="1">Multi-pass membrane protein</topology>
    </subcellularLocation>
    <subcellularLocation>
        <location evidence="18">Cell membrane</location>
        <topology evidence="18">Multi-pass membrane protein</topology>
    </subcellularLocation>
</comment>
<evidence type="ECO:0000256" key="17">
    <source>
        <dbReference type="RuleBase" id="RU003793"/>
    </source>
</evidence>
<evidence type="ECO:0000256" key="9">
    <source>
        <dbReference type="ARBA" id="ARBA00022692"/>
    </source>
</evidence>
<feature type="domain" description="Prepilin type IV endopeptidase peptidase" evidence="20">
    <location>
        <begin position="166"/>
        <end position="279"/>
    </location>
</feature>
<comment type="caution">
    <text evidence="22">The sequence shown here is derived from an EMBL/GenBank/DDBJ whole genome shotgun (WGS) entry which is preliminary data.</text>
</comment>
<evidence type="ECO:0000256" key="16">
    <source>
        <dbReference type="ARBA" id="ARBA00071870"/>
    </source>
</evidence>
<keyword evidence="4" id="KW-0997">Cell inner membrane</keyword>
<keyword evidence="12 19" id="KW-0472">Membrane</keyword>
<feature type="transmembrane region" description="Helical" evidence="19">
    <location>
        <begin position="152"/>
        <end position="178"/>
    </location>
</feature>
<dbReference type="Pfam" id="PF06750">
    <property type="entry name" value="A24_N_bact"/>
    <property type="match status" value="1"/>
</dbReference>
<dbReference type="Pfam" id="PF01478">
    <property type="entry name" value="Peptidase_A24"/>
    <property type="match status" value="1"/>
</dbReference>
<evidence type="ECO:0000256" key="8">
    <source>
        <dbReference type="ARBA" id="ARBA00022691"/>
    </source>
</evidence>
<organism evidence="22 23">
    <name type="scientific">Glaciecola punicea ACAM 611</name>
    <dbReference type="NCBI Taxonomy" id="1121923"/>
    <lineage>
        <taxon>Bacteria</taxon>
        <taxon>Pseudomonadati</taxon>
        <taxon>Pseudomonadota</taxon>
        <taxon>Gammaproteobacteria</taxon>
        <taxon>Alteromonadales</taxon>
        <taxon>Alteromonadaceae</taxon>
        <taxon>Glaciecola</taxon>
    </lineage>
</organism>
<dbReference type="InterPro" id="IPR000045">
    <property type="entry name" value="Prepilin_IV_endopep_pep"/>
</dbReference>
<evidence type="ECO:0000256" key="12">
    <source>
        <dbReference type="ARBA" id="ARBA00023136"/>
    </source>
</evidence>